<organism evidence="6">
    <name type="scientific">Ditylum brightwellii</name>
    <dbReference type="NCBI Taxonomy" id="49249"/>
    <lineage>
        <taxon>Eukaryota</taxon>
        <taxon>Sar</taxon>
        <taxon>Stramenopiles</taxon>
        <taxon>Ochrophyta</taxon>
        <taxon>Bacillariophyta</taxon>
        <taxon>Mediophyceae</taxon>
        <taxon>Lithodesmiophycidae</taxon>
        <taxon>Lithodesmiales</taxon>
        <taxon>Lithodesmiaceae</taxon>
        <taxon>Ditylum</taxon>
    </lineage>
</organism>
<sequence>MYKVAATYGHARGQYEYALCLLQGTGVSNTCEQAYDASNEEVEEAIQFLCRSSTKGFYGPSYTYLAKTLIDIAEKLHGTVYAVGKSPIPRVLQMLALGMECPYGISDALRDETSKLIKHYENSKNKCSNCGMTGSQTHPLRICTMCGCVAYCSNVCQKRDYRDGHKFDCCSKNDLFNFQSLRLTLPWVSKSGWKREGVQLPQLSNHTEERSLMQMVKDETDEVYGEENQDYDDYVLANLMLRMRQNIEMFLNRESQNSNSPSILKQQIDIFAESIAEYPGQQDFIEAMEAVRKLGNSAAHGPKLECNKLVQLECEKAVREYRLQKERFEKYRERKTKDSIDTVKDLIATKVWKDDIRDISGPMVLWVGVLLVLLDRKGKGVKKIKQGKARQRKVM</sequence>
<dbReference type="AlphaFoldDB" id="A0A7S4WCY2"/>
<evidence type="ECO:0000313" key="6">
    <source>
        <dbReference type="EMBL" id="CAE4643775.1"/>
    </source>
</evidence>
<keyword evidence="2 4" id="KW-0863">Zinc-finger</keyword>
<dbReference type="PROSITE" id="PS50865">
    <property type="entry name" value="ZF_MYND_2"/>
    <property type="match status" value="1"/>
</dbReference>
<keyword evidence="1" id="KW-0479">Metal-binding</keyword>
<evidence type="ECO:0000256" key="3">
    <source>
        <dbReference type="ARBA" id="ARBA00022833"/>
    </source>
</evidence>
<keyword evidence="3" id="KW-0862">Zinc</keyword>
<proteinExistence type="predicted"/>
<accession>A0A7S4WCY2</accession>
<reference evidence="6" key="1">
    <citation type="submission" date="2021-01" db="EMBL/GenBank/DDBJ databases">
        <authorList>
            <person name="Corre E."/>
            <person name="Pelletier E."/>
            <person name="Niang G."/>
            <person name="Scheremetjew M."/>
            <person name="Finn R."/>
            <person name="Kale V."/>
            <person name="Holt S."/>
            <person name="Cochrane G."/>
            <person name="Meng A."/>
            <person name="Brown T."/>
            <person name="Cohen L."/>
        </authorList>
    </citation>
    <scope>NUCLEOTIDE SEQUENCE</scope>
    <source>
        <strain evidence="6">GSO104</strain>
    </source>
</reference>
<evidence type="ECO:0000256" key="2">
    <source>
        <dbReference type="ARBA" id="ARBA00022771"/>
    </source>
</evidence>
<feature type="domain" description="MYND-type" evidence="5">
    <location>
        <begin position="127"/>
        <end position="169"/>
    </location>
</feature>
<name>A0A7S4WCY2_9STRA</name>
<protein>
    <recommendedName>
        <fullName evidence="5">MYND-type domain-containing protein</fullName>
    </recommendedName>
</protein>
<dbReference type="SUPFAM" id="SSF144232">
    <property type="entry name" value="HIT/MYND zinc finger-like"/>
    <property type="match status" value="1"/>
</dbReference>
<dbReference type="InterPro" id="IPR002893">
    <property type="entry name" value="Znf_MYND"/>
</dbReference>
<dbReference type="GO" id="GO:0008270">
    <property type="term" value="F:zinc ion binding"/>
    <property type="evidence" value="ECO:0007669"/>
    <property type="project" value="UniProtKB-KW"/>
</dbReference>
<gene>
    <name evidence="6" type="ORF">DBRI00130_LOCUS34215</name>
</gene>
<dbReference type="Gene3D" id="6.10.140.2220">
    <property type="match status" value="1"/>
</dbReference>
<evidence type="ECO:0000259" key="5">
    <source>
        <dbReference type="PROSITE" id="PS50865"/>
    </source>
</evidence>
<dbReference type="EMBL" id="HBNS01044143">
    <property type="protein sequence ID" value="CAE4643775.1"/>
    <property type="molecule type" value="Transcribed_RNA"/>
</dbReference>
<dbReference type="Pfam" id="PF01753">
    <property type="entry name" value="zf-MYND"/>
    <property type="match status" value="1"/>
</dbReference>
<evidence type="ECO:0000256" key="4">
    <source>
        <dbReference type="PROSITE-ProRule" id="PRU00134"/>
    </source>
</evidence>
<evidence type="ECO:0000256" key="1">
    <source>
        <dbReference type="ARBA" id="ARBA00022723"/>
    </source>
</evidence>